<organism evidence="2 3">
    <name type="scientific">Diatraea saccharalis</name>
    <name type="common">sugarcane borer</name>
    <dbReference type="NCBI Taxonomy" id="40085"/>
    <lineage>
        <taxon>Eukaryota</taxon>
        <taxon>Metazoa</taxon>
        <taxon>Ecdysozoa</taxon>
        <taxon>Arthropoda</taxon>
        <taxon>Hexapoda</taxon>
        <taxon>Insecta</taxon>
        <taxon>Pterygota</taxon>
        <taxon>Neoptera</taxon>
        <taxon>Endopterygota</taxon>
        <taxon>Lepidoptera</taxon>
        <taxon>Glossata</taxon>
        <taxon>Ditrysia</taxon>
        <taxon>Pyraloidea</taxon>
        <taxon>Crambidae</taxon>
        <taxon>Crambinae</taxon>
        <taxon>Diatraea</taxon>
    </lineage>
</organism>
<dbReference type="OrthoDB" id="7492418at2759"/>
<accession>A0A9N9QUV0</accession>
<name>A0A9N9QUV0_9NEOP</name>
<dbReference type="EMBL" id="OU893342">
    <property type="protein sequence ID" value="CAG9783794.1"/>
    <property type="molecule type" value="Genomic_DNA"/>
</dbReference>
<evidence type="ECO:0000313" key="3">
    <source>
        <dbReference type="Proteomes" id="UP001153714"/>
    </source>
</evidence>
<proteinExistence type="predicted"/>
<reference evidence="2" key="2">
    <citation type="submission" date="2022-10" db="EMBL/GenBank/DDBJ databases">
        <authorList>
            <consortium name="ENA_rothamsted_submissions"/>
            <consortium name="culmorum"/>
            <person name="King R."/>
        </authorList>
    </citation>
    <scope>NUCLEOTIDE SEQUENCE</scope>
</reference>
<dbReference type="AlphaFoldDB" id="A0A9N9QUV0"/>
<evidence type="ECO:0000256" key="1">
    <source>
        <dbReference type="SAM" id="MobiDB-lite"/>
    </source>
</evidence>
<feature type="compositionally biased region" description="Basic and acidic residues" evidence="1">
    <location>
        <begin position="20"/>
        <end position="42"/>
    </location>
</feature>
<keyword evidence="3" id="KW-1185">Reference proteome</keyword>
<feature type="region of interest" description="Disordered" evidence="1">
    <location>
        <begin position="20"/>
        <end position="57"/>
    </location>
</feature>
<reference evidence="2" key="1">
    <citation type="submission" date="2021-12" db="EMBL/GenBank/DDBJ databases">
        <authorList>
            <person name="King R."/>
        </authorList>
    </citation>
    <scope>NUCLEOTIDE SEQUENCE</scope>
</reference>
<gene>
    <name evidence="2" type="ORF">DIATSA_LOCUS1940</name>
</gene>
<sequence>MLSARLEGLEGRLLPAERLRPSLAADRKKEERRKAGTREERAPSLPRRAPVSVASTSKATLTPTAQKKETANVIFFVFLVGDYTPFVYGKMESVLEEELLESELMMLELELNSEEELEGAVSPNIFGVYLLGDASFCIEAELDELSVV</sequence>
<protein>
    <submittedName>
        <fullName evidence="2">Uncharacterized protein</fullName>
    </submittedName>
</protein>
<dbReference type="Proteomes" id="UP001153714">
    <property type="component" value="Chromosome 11"/>
</dbReference>
<evidence type="ECO:0000313" key="2">
    <source>
        <dbReference type="EMBL" id="CAG9783794.1"/>
    </source>
</evidence>